<feature type="coiled-coil region" evidence="1">
    <location>
        <begin position="579"/>
        <end position="655"/>
    </location>
</feature>
<keyword evidence="1" id="KW-0175">Coiled coil</keyword>
<evidence type="ECO:0000313" key="3">
    <source>
        <dbReference type="Proteomes" id="UP001448207"/>
    </source>
</evidence>
<name>A0ABR3B403_PHYBL</name>
<comment type="caution">
    <text evidence="2">The sequence shown here is derived from an EMBL/GenBank/DDBJ whole genome shotgun (WGS) entry which is preliminary data.</text>
</comment>
<dbReference type="EMBL" id="JBCLYO010000005">
    <property type="protein sequence ID" value="KAL0088803.1"/>
    <property type="molecule type" value="Genomic_DNA"/>
</dbReference>
<reference evidence="2 3" key="1">
    <citation type="submission" date="2024-04" db="EMBL/GenBank/DDBJ databases">
        <title>Symmetric and asymmetric DNA N6-adenine methylation regulates different biological responses in Mucorales.</title>
        <authorList>
            <consortium name="Lawrence Berkeley National Laboratory"/>
            <person name="Lax C."/>
            <person name="Mondo S.J."/>
            <person name="Osorio-Concepcion M."/>
            <person name="Muszewska A."/>
            <person name="Corrochano-Luque M."/>
            <person name="Gutierrez G."/>
            <person name="Riley R."/>
            <person name="Lipzen A."/>
            <person name="Guo J."/>
            <person name="Hundley H."/>
            <person name="Amirebrahimi M."/>
            <person name="Ng V."/>
            <person name="Lorenzo-Gutierrez D."/>
            <person name="Binder U."/>
            <person name="Yang J."/>
            <person name="Song Y."/>
            <person name="Canovas D."/>
            <person name="Navarro E."/>
            <person name="Freitag M."/>
            <person name="Gabaldon T."/>
            <person name="Grigoriev I.V."/>
            <person name="Corrochano L.M."/>
            <person name="Nicolas F.E."/>
            <person name="Garre V."/>
        </authorList>
    </citation>
    <scope>NUCLEOTIDE SEQUENCE [LARGE SCALE GENOMIC DNA]</scope>
    <source>
        <strain evidence="2 3">L51</strain>
    </source>
</reference>
<evidence type="ECO:0000256" key="1">
    <source>
        <dbReference type="SAM" id="Coils"/>
    </source>
</evidence>
<feature type="coiled-coil region" evidence="1">
    <location>
        <begin position="206"/>
        <end position="337"/>
    </location>
</feature>
<feature type="coiled-coil region" evidence="1">
    <location>
        <begin position="426"/>
        <end position="460"/>
    </location>
</feature>
<evidence type="ECO:0000313" key="2">
    <source>
        <dbReference type="EMBL" id="KAL0088803.1"/>
    </source>
</evidence>
<feature type="coiled-coil region" evidence="1">
    <location>
        <begin position="16"/>
        <end position="53"/>
    </location>
</feature>
<feature type="coiled-coil region" evidence="1">
    <location>
        <begin position="362"/>
        <end position="400"/>
    </location>
</feature>
<proteinExistence type="predicted"/>
<keyword evidence="3" id="KW-1185">Reference proteome</keyword>
<protein>
    <submittedName>
        <fullName evidence="2">Uncharacterized protein</fullName>
    </submittedName>
</protein>
<gene>
    <name evidence="2" type="ORF">J3Q64DRAFT_1731706</name>
</gene>
<organism evidence="2 3">
    <name type="scientific">Phycomyces blakesleeanus</name>
    <dbReference type="NCBI Taxonomy" id="4837"/>
    <lineage>
        <taxon>Eukaryota</taxon>
        <taxon>Fungi</taxon>
        <taxon>Fungi incertae sedis</taxon>
        <taxon>Mucoromycota</taxon>
        <taxon>Mucoromycotina</taxon>
        <taxon>Mucoromycetes</taxon>
        <taxon>Mucorales</taxon>
        <taxon>Phycomycetaceae</taxon>
        <taxon>Phycomyces</taxon>
    </lineage>
</organism>
<accession>A0ABR3B403</accession>
<sequence length="692" mass="80327">MIKELHRGTRLLQSQYDEANASNAKYHKENKRLEAENAELAAALLNAKNSTKNNNDHDDSMDIWLNGGQKTTTTMSSTAAANKANEAEAYRKEWLMMKEEVEGKNRIIEDQKRTIQALQDEPISRKSIVGGRMTEYTRDSNIVQSILSDRDAHIAKTEQYAKANYELRETSTRLRERNAEVVSQLTQKKKEIIKVHETMDDLTTTLHEVKQQLRSSLIESEQLRKERDSLANEIRSTNDHNTDELLESLHELRSETQALNEERIAVVIQVLAHADGLDEQLREKLGIIEELEHKLENARRFGNEQVDEEVEQMESELRAKDELISQLEHRLHETESQDLDIHTLEKQFVVLNDAMKRKDLCLKQVEEELAETLLKAQEAKARYEDDLKEMNIEFRNILQSTRERDVRITTLEDDNEAQRDAFDRERKIYADEIRELAGKLQEVEDLMQHKDAMLQELESHSINSRQMETYQAGIIELKKQMAEREEIYQVRVKELSDRMKDAEELIQQERRAATEAMRNKEKVHASQKLHIESLQKRITLLNALSNQNSRSPEIKSVTTKHGHLKGGSNMSSLGNTADQAKVAMKIQLMEKLIEELQNDVESRERDLDSIGSENQSLELALARTTEENEHLRDLREKLEKKLARRDNQITRSMERYENVNVRKEAIEAVLLRQATEGFDSALLRKEMSELDH</sequence>
<dbReference type="Proteomes" id="UP001448207">
    <property type="component" value="Unassembled WGS sequence"/>
</dbReference>
<feature type="coiled-coil region" evidence="1">
    <location>
        <begin position="485"/>
        <end position="519"/>
    </location>
</feature>